<proteinExistence type="predicted"/>
<evidence type="ECO:0000313" key="2">
    <source>
        <dbReference type="Proteomes" id="UP000192656"/>
    </source>
</evidence>
<name>A0A1W1YXL7_9HYPH</name>
<organism evidence="1 2">
    <name type="scientific">Fulvimarina manganoxydans</name>
    <dbReference type="NCBI Taxonomy" id="937218"/>
    <lineage>
        <taxon>Bacteria</taxon>
        <taxon>Pseudomonadati</taxon>
        <taxon>Pseudomonadota</taxon>
        <taxon>Alphaproteobacteria</taxon>
        <taxon>Hyphomicrobiales</taxon>
        <taxon>Aurantimonadaceae</taxon>
        <taxon>Fulvimarina</taxon>
    </lineage>
</organism>
<dbReference type="AlphaFoldDB" id="A0A1W1YXL7"/>
<evidence type="ECO:0000313" key="1">
    <source>
        <dbReference type="EMBL" id="SMC40571.1"/>
    </source>
</evidence>
<accession>A0A1W1YXL7</accession>
<gene>
    <name evidence="1" type="ORF">SAMN06297251_10238</name>
</gene>
<sequence length="43" mass="4993">MKPTSRRTGFSRFANALKGLGESIIEARRLQADYRRRHPGMME</sequence>
<reference evidence="1 2" key="1">
    <citation type="submission" date="2017-04" db="EMBL/GenBank/DDBJ databases">
        <authorList>
            <person name="Afonso C.L."/>
            <person name="Miller P.J."/>
            <person name="Scott M.A."/>
            <person name="Spackman E."/>
            <person name="Goraichik I."/>
            <person name="Dimitrov K.M."/>
            <person name="Suarez D.L."/>
            <person name="Swayne D.E."/>
        </authorList>
    </citation>
    <scope>NUCLEOTIDE SEQUENCE [LARGE SCALE GENOMIC DNA]</scope>
    <source>
        <strain evidence="1 2">CGMCC 1.10972</strain>
    </source>
</reference>
<dbReference type="EMBL" id="FWXR01000002">
    <property type="protein sequence ID" value="SMC40571.1"/>
    <property type="molecule type" value="Genomic_DNA"/>
</dbReference>
<keyword evidence="2" id="KW-1185">Reference proteome</keyword>
<dbReference type="Proteomes" id="UP000192656">
    <property type="component" value="Unassembled WGS sequence"/>
</dbReference>
<dbReference type="RefSeq" id="WP_280173776.1">
    <property type="nucleotide sequence ID" value="NZ_FWXR01000002.1"/>
</dbReference>
<protein>
    <submittedName>
        <fullName evidence="1">Uncharacterized protein</fullName>
    </submittedName>
</protein>